<feature type="transmembrane region" description="Helical" evidence="1">
    <location>
        <begin position="86"/>
        <end position="107"/>
    </location>
</feature>
<protein>
    <submittedName>
        <fullName evidence="2">Phosphatidate cytidylyltransferase</fullName>
    </submittedName>
</protein>
<feature type="transmembrane region" description="Helical" evidence="1">
    <location>
        <begin position="6"/>
        <end position="24"/>
    </location>
</feature>
<keyword evidence="1" id="KW-0812">Transmembrane</keyword>
<dbReference type="Pfam" id="PF01148">
    <property type="entry name" value="CTP_transf_1"/>
    <property type="match status" value="1"/>
</dbReference>
<keyword evidence="1" id="KW-1133">Transmembrane helix</keyword>
<keyword evidence="3" id="KW-1185">Reference proteome</keyword>
<name>A0A399D2J5_9BACT</name>
<dbReference type="PANTHER" id="PTHR43535:SF1">
    <property type="entry name" value="PHOSPHATIDATE CYTIDYLYLTRANSFERASE"/>
    <property type="match status" value="1"/>
</dbReference>
<feature type="transmembrane region" description="Helical" evidence="1">
    <location>
        <begin position="178"/>
        <end position="200"/>
    </location>
</feature>
<gene>
    <name evidence="2" type="ORF">D1164_09095</name>
</gene>
<feature type="transmembrane region" description="Helical" evidence="1">
    <location>
        <begin position="113"/>
        <end position="132"/>
    </location>
</feature>
<sequence length="242" mass="27347">MIRVIYFIILSYFILGAVGFFFINRKKGADEKRKSWIKYITYAIIIHILFFSIVINPFVFRVLAVFITGVGFYELFRLLQKSGRTALRFFLFSMVVYVLLSFGFLLFSGLDKGLILFSFLILSVFDSFSQITGQLWGRRKIFPKISPQKTWEGAIGGGLVAVISALLFDFLIDRPALRAVQLAAGIVVFAFAGDVLASYYKRKYNVKDFSSLIPGHGGFLDRFDSLIAGGAWVACNELFLNL</sequence>
<keyword evidence="2" id="KW-0808">Transferase</keyword>
<comment type="caution">
    <text evidence="2">The sequence shown here is derived from an EMBL/GenBank/DDBJ whole genome shotgun (WGS) entry which is preliminary data.</text>
</comment>
<dbReference type="RefSeq" id="WP_119349639.1">
    <property type="nucleotide sequence ID" value="NZ_QWET01000005.1"/>
</dbReference>
<dbReference type="Proteomes" id="UP000266441">
    <property type="component" value="Unassembled WGS sequence"/>
</dbReference>
<keyword evidence="2" id="KW-0548">Nucleotidyltransferase</keyword>
<dbReference type="OrthoDB" id="9799199at2"/>
<proteinExistence type="predicted"/>
<feature type="transmembrane region" description="Helical" evidence="1">
    <location>
        <begin position="61"/>
        <end position="79"/>
    </location>
</feature>
<dbReference type="AlphaFoldDB" id="A0A399D2J5"/>
<feature type="transmembrane region" description="Helical" evidence="1">
    <location>
        <begin position="153"/>
        <end position="172"/>
    </location>
</feature>
<evidence type="ECO:0000313" key="3">
    <source>
        <dbReference type="Proteomes" id="UP000266441"/>
    </source>
</evidence>
<dbReference type="GO" id="GO:0005886">
    <property type="term" value="C:plasma membrane"/>
    <property type="evidence" value="ECO:0007669"/>
    <property type="project" value="TreeGrafter"/>
</dbReference>
<evidence type="ECO:0000256" key="1">
    <source>
        <dbReference type="SAM" id="Phobius"/>
    </source>
</evidence>
<keyword evidence="1" id="KW-0472">Membrane</keyword>
<organism evidence="2 3">
    <name type="scientific">Mariniphaga sediminis</name>
    <dbReference type="NCBI Taxonomy" id="1628158"/>
    <lineage>
        <taxon>Bacteria</taxon>
        <taxon>Pseudomonadati</taxon>
        <taxon>Bacteroidota</taxon>
        <taxon>Bacteroidia</taxon>
        <taxon>Marinilabiliales</taxon>
        <taxon>Prolixibacteraceae</taxon>
        <taxon>Mariniphaga</taxon>
    </lineage>
</organism>
<feature type="transmembrane region" description="Helical" evidence="1">
    <location>
        <begin position="36"/>
        <end position="55"/>
    </location>
</feature>
<dbReference type="EMBL" id="QWET01000005">
    <property type="protein sequence ID" value="RIH65797.1"/>
    <property type="molecule type" value="Genomic_DNA"/>
</dbReference>
<dbReference type="GO" id="GO:0016779">
    <property type="term" value="F:nucleotidyltransferase activity"/>
    <property type="evidence" value="ECO:0007669"/>
    <property type="project" value="UniProtKB-KW"/>
</dbReference>
<reference evidence="2 3" key="1">
    <citation type="journal article" date="2015" name="Int. J. Syst. Evol. Microbiol.">
        <title>Mariniphaga sediminis sp. nov., isolated from coastal sediment.</title>
        <authorList>
            <person name="Wang F.Q."/>
            <person name="Shen Q.Y."/>
            <person name="Chen G.J."/>
            <person name="Du Z.J."/>
        </authorList>
    </citation>
    <scope>NUCLEOTIDE SEQUENCE [LARGE SCALE GENOMIC DNA]</scope>
    <source>
        <strain evidence="2 3">SY21</strain>
    </source>
</reference>
<evidence type="ECO:0000313" key="2">
    <source>
        <dbReference type="EMBL" id="RIH65797.1"/>
    </source>
</evidence>
<accession>A0A399D2J5</accession>
<dbReference type="PANTHER" id="PTHR43535">
    <property type="entry name" value="PHOSPHATIDATE CYTIDYLYLTRANSFERASE"/>
    <property type="match status" value="1"/>
</dbReference>